<dbReference type="CDD" id="cd18186">
    <property type="entry name" value="BTB_POZ_ZBTB_KLHL-like"/>
    <property type="match status" value="1"/>
</dbReference>
<proteinExistence type="predicted"/>
<dbReference type="VEuPathDB" id="VectorBase:ACUA003113"/>
<dbReference type="PANTHER" id="PTHR24410">
    <property type="entry name" value="HL07962P-RELATED"/>
    <property type="match status" value="1"/>
</dbReference>
<dbReference type="InterPro" id="IPR011333">
    <property type="entry name" value="SKP1/BTB/POZ_sf"/>
</dbReference>
<name>A0A182LVP1_9DIPT</name>
<protein>
    <recommendedName>
        <fullName evidence="1">BTB domain-containing protein</fullName>
    </recommendedName>
</protein>
<keyword evidence="3" id="KW-1185">Reference proteome</keyword>
<dbReference type="Gene3D" id="3.30.710.10">
    <property type="entry name" value="Potassium Channel Kv1.1, Chain A"/>
    <property type="match status" value="1"/>
</dbReference>
<dbReference type="SUPFAM" id="SSF54695">
    <property type="entry name" value="POZ domain"/>
    <property type="match status" value="1"/>
</dbReference>
<organism evidence="2 3">
    <name type="scientific">Anopheles culicifacies</name>
    <dbReference type="NCBI Taxonomy" id="139723"/>
    <lineage>
        <taxon>Eukaryota</taxon>
        <taxon>Metazoa</taxon>
        <taxon>Ecdysozoa</taxon>
        <taxon>Arthropoda</taxon>
        <taxon>Hexapoda</taxon>
        <taxon>Insecta</taxon>
        <taxon>Pterygota</taxon>
        <taxon>Neoptera</taxon>
        <taxon>Endopterygota</taxon>
        <taxon>Diptera</taxon>
        <taxon>Nematocera</taxon>
        <taxon>Culicoidea</taxon>
        <taxon>Culicidae</taxon>
        <taxon>Anophelinae</taxon>
        <taxon>Anopheles</taxon>
        <taxon>culicifacies species complex</taxon>
    </lineage>
</organism>
<dbReference type="EnsemblMetazoa" id="ACUA003113-RA">
    <property type="protein sequence ID" value="ACUA003113-PA"/>
    <property type="gene ID" value="ACUA003113"/>
</dbReference>
<reference evidence="2" key="2">
    <citation type="submission" date="2020-05" db="UniProtKB">
        <authorList>
            <consortium name="EnsemblMetazoa"/>
        </authorList>
    </citation>
    <scope>IDENTIFICATION</scope>
    <source>
        <strain evidence="2">A-37</strain>
    </source>
</reference>
<evidence type="ECO:0000259" key="1">
    <source>
        <dbReference type="PROSITE" id="PS50097"/>
    </source>
</evidence>
<dbReference type="STRING" id="139723.A0A182LVP1"/>
<feature type="domain" description="BTB" evidence="1">
    <location>
        <begin position="33"/>
        <end position="98"/>
    </location>
</feature>
<dbReference type="Pfam" id="PF00651">
    <property type="entry name" value="BTB"/>
    <property type="match status" value="1"/>
</dbReference>
<dbReference type="PANTHER" id="PTHR24410:SF47">
    <property type="entry name" value="BTB DOMAIN-CONTAINING PROTEIN"/>
    <property type="match status" value="1"/>
</dbReference>
<dbReference type="PROSITE" id="PS50097">
    <property type="entry name" value="BTB"/>
    <property type="match status" value="1"/>
</dbReference>
<evidence type="ECO:0000313" key="2">
    <source>
        <dbReference type="EnsemblMetazoa" id="ACUA003113-PA"/>
    </source>
</evidence>
<sequence length="422" mass="48694">MCSQVASAPIMAKEQPADFGQRFNELRKKKCLVDCSFRVGDDVYHCHKLILSAASPVFETMFYGALAEKQTVKIADIQPRVFERMLDYIYVGSIDFDGIQNIEELLELYYCAEKYMIDSLHEKCVTYFGKNIKPNNVLKILDIAYRMNLDDIIYSCMCVLKHFFSSGMSLSNIILERNHHLSKNCVDLILEDNFEVKDNIICMIRAWCITECEQNRLEINRDSMKTVLQDIELPDTLKDTIVGCSFTNFTPIVGDKSGWIPVQRIHYKAVRPLIIGDEMDFEANISTNRFIVIKSLNINSRLLPQLKVSDVRQETYTEKLTVEISAKYSNDRQKIYQKEHLICDVAFNDSLQVSLTEQIVFFPDVMYIVRLKWDANSLGYEYPRSILSAYGKCKQLLVNFSENIYLQNSGSILNGIVCDLYK</sequence>
<accession>A0A182LVP1</accession>
<dbReference type="InterPro" id="IPR000210">
    <property type="entry name" value="BTB/POZ_dom"/>
</dbReference>
<dbReference type="AlphaFoldDB" id="A0A182LVP1"/>
<dbReference type="EMBL" id="AXCM01002864">
    <property type="status" value="NOT_ANNOTATED_CDS"/>
    <property type="molecule type" value="Genomic_DNA"/>
</dbReference>
<dbReference type="SMART" id="SM00225">
    <property type="entry name" value="BTB"/>
    <property type="match status" value="1"/>
</dbReference>
<dbReference type="InterPro" id="IPR051481">
    <property type="entry name" value="BTB-POZ/Galectin-3-binding"/>
</dbReference>
<reference evidence="3" key="1">
    <citation type="submission" date="2013-09" db="EMBL/GenBank/DDBJ databases">
        <title>The Genome Sequence of Anopheles culicifacies species A.</title>
        <authorList>
            <consortium name="The Broad Institute Genomics Platform"/>
            <person name="Neafsey D.E."/>
            <person name="Besansky N."/>
            <person name="Howell P."/>
            <person name="Walton C."/>
            <person name="Young S.K."/>
            <person name="Zeng Q."/>
            <person name="Gargeya S."/>
            <person name="Fitzgerald M."/>
            <person name="Haas B."/>
            <person name="Abouelleil A."/>
            <person name="Allen A.W."/>
            <person name="Alvarado L."/>
            <person name="Arachchi H.M."/>
            <person name="Berlin A.M."/>
            <person name="Chapman S.B."/>
            <person name="Gainer-Dewar J."/>
            <person name="Goldberg J."/>
            <person name="Griggs A."/>
            <person name="Gujja S."/>
            <person name="Hansen M."/>
            <person name="Howarth C."/>
            <person name="Imamovic A."/>
            <person name="Ireland A."/>
            <person name="Larimer J."/>
            <person name="McCowan C."/>
            <person name="Murphy C."/>
            <person name="Pearson M."/>
            <person name="Poon T.W."/>
            <person name="Priest M."/>
            <person name="Roberts A."/>
            <person name="Saif S."/>
            <person name="Shea T."/>
            <person name="Sisk P."/>
            <person name="Sykes S."/>
            <person name="Wortman J."/>
            <person name="Nusbaum C."/>
            <person name="Birren B."/>
        </authorList>
    </citation>
    <scope>NUCLEOTIDE SEQUENCE [LARGE SCALE GENOMIC DNA]</scope>
    <source>
        <strain evidence="3">A-37</strain>
    </source>
</reference>
<evidence type="ECO:0000313" key="3">
    <source>
        <dbReference type="Proteomes" id="UP000075883"/>
    </source>
</evidence>
<dbReference type="Proteomes" id="UP000075883">
    <property type="component" value="Unassembled WGS sequence"/>
</dbReference>